<accession>A0A0L0UPY2</accession>
<feature type="non-terminal residue" evidence="2">
    <location>
        <position position="241"/>
    </location>
</feature>
<dbReference type="AlphaFoldDB" id="A0A0L0UPY2"/>
<dbReference type="OrthoDB" id="333024at2759"/>
<gene>
    <name evidence="2" type="ORF">PSTG_17460</name>
</gene>
<dbReference type="Gene3D" id="3.40.50.720">
    <property type="entry name" value="NAD(P)-binding Rossmann-like Domain"/>
    <property type="match status" value="1"/>
</dbReference>
<dbReference type="Proteomes" id="UP000054564">
    <property type="component" value="Unassembled WGS sequence"/>
</dbReference>
<dbReference type="Gene3D" id="3.50.50.60">
    <property type="entry name" value="FAD/NAD(P)-binding domain"/>
    <property type="match status" value="1"/>
</dbReference>
<comment type="caution">
    <text evidence="2">The sequence shown here is derived from an EMBL/GenBank/DDBJ whole genome shotgun (WGS) entry which is preliminary data.</text>
</comment>
<name>A0A0L0UPY2_9BASI</name>
<sequence>MANGRLSKRLLEVMLKASKRPSLPTGSRTHTLRFPRTPASFRGPSPSSTNTIAPTGPIKLIKWQINQLDYPLNHHPLSVDCSSVNSKPIFPLQFETTQSDLVMKSLGYQPIPFPPLTNDNNYRENRTKNDGGRVIGKDDQVVPGLYVTGWLSTGSKGVIDNTMNGSIRTSDTIITDLFRNPPIPPPSASSSFLFEPALDQAQFRVDWKMWQAIDNHKRQLGKSKSKPCVKCTSVQPMLDVV</sequence>
<protein>
    <submittedName>
        <fullName evidence="2">Uncharacterized protein</fullName>
    </submittedName>
</protein>
<evidence type="ECO:0000313" key="2">
    <source>
        <dbReference type="EMBL" id="KNE89083.1"/>
    </source>
</evidence>
<feature type="region of interest" description="Disordered" evidence="1">
    <location>
        <begin position="20"/>
        <end position="52"/>
    </location>
</feature>
<reference evidence="3" key="1">
    <citation type="submission" date="2014-03" db="EMBL/GenBank/DDBJ databases">
        <title>The Genome Sequence of Puccinia striiformis f. sp. tritici PST-78.</title>
        <authorList>
            <consortium name="The Broad Institute Genome Sequencing Platform"/>
            <person name="Cuomo C."/>
            <person name="Hulbert S."/>
            <person name="Chen X."/>
            <person name="Walker B."/>
            <person name="Young S.K."/>
            <person name="Zeng Q."/>
            <person name="Gargeya S."/>
            <person name="Fitzgerald M."/>
            <person name="Haas B."/>
            <person name="Abouelleil A."/>
            <person name="Alvarado L."/>
            <person name="Arachchi H.M."/>
            <person name="Berlin A.M."/>
            <person name="Chapman S.B."/>
            <person name="Goldberg J."/>
            <person name="Griggs A."/>
            <person name="Gujja S."/>
            <person name="Hansen M."/>
            <person name="Howarth C."/>
            <person name="Imamovic A."/>
            <person name="Larimer J."/>
            <person name="McCowan C."/>
            <person name="Montmayeur A."/>
            <person name="Murphy C."/>
            <person name="Neiman D."/>
            <person name="Pearson M."/>
            <person name="Priest M."/>
            <person name="Roberts A."/>
            <person name="Saif S."/>
            <person name="Shea T."/>
            <person name="Sisk P."/>
            <person name="Sykes S."/>
            <person name="Wortman J."/>
            <person name="Nusbaum C."/>
            <person name="Birren B."/>
        </authorList>
    </citation>
    <scope>NUCLEOTIDE SEQUENCE [LARGE SCALE GENOMIC DNA]</scope>
    <source>
        <strain evidence="3">race PST-78</strain>
    </source>
</reference>
<dbReference type="EMBL" id="AJIL01000526">
    <property type="protein sequence ID" value="KNE89083.1"/>
    <property type="molecule type" value="Genomic_DNA"/>
</dbReference>
<organism evidence="2 3">
    <name type="scientific">Puccinia striiformis f. sp. tritici PST-78</name>
    <dbReference type="NCBI Taxonomy" id="1165861"/>
    <lineage>
        <taxon>Eukaryota</taxon>
        <taxon>Fungi</taxon>
        <taxon>Dikarya</taxon>
        <taxon>Basidiomycota</taxon>
        <taxon>Pucciniomycotina</taxon>
        <taxon>Pucciniomycetes</taxon>
        <taxon>Pucciniales</taxon>
        <taxon>Pucciniaceae</taxon>
        <taxon>Puccinia</taxon>
    </lineage>
</organism>
<keyword evidence="3" id="KW-1185">Reference proteome</keyword>
<proteinExistence type="predicted"/>
<evidence type="ECO:0000313" key="3">
    <source>
        <dbReference type="Proteomes" id="UP000054564"/>
    </source>
</evidence>
<dbReference type="InterPro" id="IPR036188">
    <property type="entry name" value="FAD/NAD-bd_sf"/>
</dbReference>
<evidence type="ECO:0000256" key="1">
    <source>
        <dbReference type="SAM" id="MobiDB-lite"/>
    </source>
</evidence>
<dbReference type="STRING" id="1165861.A0A0L0UPY2"/>